<dbReference type="GO" id="GO:0031146">
    <property type="term" value="P:SCF-dependent proteasomal ubiquitin-dependent protein catabolic process"/>
    <property type="evidence" value="ECO:0007669"/>
    <property type="project" value="TreeGrafter"/>
</dbReference>
<dbReference type="Proteomes" id="UP000274822">
    <property type="component" value="Unassembled WGS sequence"/>
</dbReference>
<feature type="region of interest" description="Disordered" evidence="1">
    <location>
        <begin position="468"/>
        <end position="489"/>
    </location>
</feature>
<dbReference type="EMBL" id="RBNJ01006556">
    <property type="protein sequence ID" value="RUS28489.1"/>
    <property type="molecule type" value="Genomic_DNA"/>
</dbReference>
<evidence type="ECO:0000256" key="1">
    <source>
        <dbReference type="SAM" id="MobiDB-lite"/>
    </source>
</evidence>
<comment type="caution">
    <text evidence="3">The sequence shown here is derived from an EMBL/GenBank/DDBJ whole genome shotgun (WGS) entry which is preliminary data.</text>
</comment>
<dbReference type="PANTHER" id="PTHR13318:SF190">
    <property type="entry name" value="PARTNER OF PAIRED, ISOFORM B"/>
    <property type="match status" value="1"/>
</dbReference>
<evidence type="ECO:0000313" key="4">
    <source>
        <dbReference type="Proteomes" id="UP000274822"/>
    </source>
</evidence>
<keyword evidence="4" id="KW-1185">Reference proteome</keyword>
<proteinExistence type="predicted"/>
<organism evidence="3 4">
    <name type="scientific">Jimgerdemannia flammicorona</name>
    <dbReference type="NCBI Taxonomy" id="994334"/>
    <lineage>
        <taxon>Eukaryota</taxon>
        <taxon>Fungi</taxon>
        <taxon>Fungi incertae sedis</taxon>
        <taxon>Mucoromycota</taxon>
        <taxon>Mucoromycotina</taxon>
        <taxon>Endogonomycetes</taxon>
        <taxon>Endogonales</taxon>
        <taxon>Endogonaceae</taxon>
        <taxon>Jimgerdemannia</taxon>
    </lineage>
</organism>
<dbReference type="AlphaFoldDB" id="A0A433QFF4"/>
<dbReference type="PROSITE" id="PS50181">
    <property type="entry name" value="FBOX"/>
    <property type="match status" value="1"/>
</dbReference>
<feature type="domain" description="F-box" evidence="2">
    <location>
        <begin position="25"/>
        <end position="73"/>
    </location>
</feature>
<dbReference type="SUPFAM" id="SSF81383">
    <property type="entry name" value="F-box domain"/>
    <property type="match status" value="1"/>
</dbReference>
<dbReference type="PANTHER" id="PTHR13318">
    <property type="entry name" value="PARTNER OF PAIRED, ISOFORM B-RELATED"/>
    <property type="match status" value="1"/>
</dbReference>
<dbReference type="InterPro" id="IPR036047">
    <property type="entry name" value="F-box-like_dom_sf"/>
</dbReference>
<evidence type="ECO:0000313" key="3">
    <source>
        <dbReference type="EMBL" id="RUS28489.1"/>
    </source>
</evidence>
<dbReference type="SMART" id="SM00367">
    <property type="entry name" value="LRR_CC"/>
    <property type="match status" value="7"/>
</dbReference>
<reference evidence="3 4" key="1">
    <citation type="journal article" date="2018" name="New Phytol.">
        <title>Phylogenomics of Endogonaceae and evolution of mycorrhizas within Mucoromycota.</title>
        <authorList>
            <person name="Chang Y."/>
            <person name="Desiro A."/>
            <person name="Na H."/>
            <person name="Sandor L."/>
            <person name="Lipzen A."/>
            <person name="Clum A."/>
            <person name="Barry K."/>
            <person name="Grigoriev I.V."/>
            <person name="Martin F.M."/>
            <person name="Stajich J.E."/>
            <person name="Smith M.E."/>
            <person name="Bonito G."/>
            <person name="Spatafora J.W."/>
        </authorList>
    </citation>
    <scope>NUCLEOTIDE SEQUENCE [LARGE SCALE GENOMIC DNA]</scope>
    <source>
        <strain evidence="3 4">AD002</strain>
    </source>
</reference>
<dbReference type="InterPro" id="IPR006553">
    <property type="entry name" value="Leu-rich_rpt_Cys-con_subtyp"/>
</dbReference>
<dbReference type="SUPFAM" id="SSF52047">
    <property type="entry name" value="RNI-like"/>
    <property type="match status" value="1"/>
</dbReference>
<feature type="compositionally biased region" description="Polar residues" evidence="1">
    <location>
        <begin position="537"/>
        <end position="546"/>
    </location>
</feature>
<feature type="compositionally biased region" description="Acidic residues" evidence="1">
    <location>
        <begin position="468"/>
        <end position="477"/>
    </location>
</feature>
<feature type="compositionally biased region" description="Basic and acidic residues" evidence="1">
    <location>
        <begin position="478"/>
        <end position="489"/>
    </location>
</feature>
<protein>
    <recommendedName>
        <fullName evidence="2">F-box domain-containing protein</fullName>
    </recommendedName>
</protein>
<feature type="region of interest" description="Disordered" evidence="1">
    <location>
        <begin position="379"/>
        <end position="404"/>
    </location>
</feature>
<dbReference type="InterPro" id="IPR032675">
    <property type="entry name" value="LRR_dom_sf"/>
</dbReference>
<dbReference type="InterPro" id="IPR001810">
    <property type="entry name" value="F-box_dom"/>
</dbReference>
<feature type="compositionally biased region" description="Basic residues" evidence="1">
    <location>
        <begin position="549"/>
        <end position="558"/>
    </location>
</feature>
<feature type="region of interest" description="Disordered" evidence="1">
    <location>
        <begin position="537"/>
        <end position="558"/>
    </location>
</feature>
<sequence length="577" mass="62584">MSQTQLQSPPPPPEPRPVTPSLHPSIFPIPLPSELILLILSHLSQETKALILPLVSRPWRDLLYNTPELWHQLTIYNAHAFVHHPNPIRFSRVTLLDARASSCSDDDLAEALTRRALGTHLTDLDLSVCRALSNKSILLLGKHCPRLSRLTMEGCNSFTDISPLSTLPLTTLDLAYCESLSSSSVDLLARSSLNNTLTKLDLNGCYHISHSALTTIADRLHTLQFLSIDGQGIGDRPVIYLFSRLRNLQTFSISFANDLTDSTLKHIAPILPRSLTHLRLRKGVLLSSVAFGAFFADLAARDHSFTRLDLSECAQLDDVALASFRFPMLRYLNIEWCWNVTDIGLDRILFASSPGLVALYCSGLNDITLTPLVASAGRTASSGTASGPVTTIATPSPPAADPSLPHLRALKLETCRMVETDTIRRVSVSNPRCFVVDYYGEVVRGGKKVGLLVKEEVWTEGGVRSVVPEEEEVEPEGMEEKEKKAKEKDKHDPFVAAVLALVSAGAGVAVGPARSAGGVAPGAGGAGAGAEAQGATSAYGNATEQTLAPKRRKQRKPKMVVVPREYLGRLAGFFDNL</sequence>
<feature type="compositionally biased region" description="Pro residues" evidence="1">
    <location>
        <begin position="8"/>
        <end position="18"/>
    </location>
</feature>
<feature type="region of interest" description="Disordered" evidence="1">
    <location>
        <begin position="1"/>
        <end position="21"/>
    </location>
</feature>
<dbReference type="Gene3D" id="3.80.10.10">
    <property type="entry name" value="Ribonuclease Inhibitor"/>
    <property type="match status" value="2"/>
</dbReference>
<accession>A0A433QFF4</accession>
<gene>
    <name evidence="3" type="ORF">BC938DRAFT_481825</name>
</gene>
<dbReference type="Pfam" id="PF12937">
    <property type="entry name" value="F-box-like"/>
    <property type="match status" value="1"/>
</dbReference>
<name>A0A433QFF4_9FUNG</name>
<evidence type="ECO:0000259" key="2">
    <source>
        <dbReference type="PROSITE" id="PS50181"/>
    </source>
</evidence>
<dbReference type="GO" id="GO:0019005">
    <property type="term" value="C:SCF ubiquitin ligase complex"/>
    <property type="evidence" value="ECO:0007669"/>
    <property type="project" value="TreeGrafter"/>
</dbReference>